<dbReference type="SMART" id="SM01178">
    <property type="entry name" value="DUF4217"/>
    <property type="match status" value="1"/>
</dbReference>
<dbReference type="PROSITE" id="PS51195">
    <property type="entry name" value="Q_MOTIF"/>
    <property type="match status" value="1"/>
</dbReference>
<feature type="short sequence motif" description="Q motif" evidence="6">
    <location>
        <begin position="56"/>
        <end position="84"/>
    </location>
</feature>
<dbReference type="InterPro" id="IPR027417">
    <property type="entry name" value="P-loop_NTPase"/>
</dbReference>
<dbReference type="AlphaFoldDB" id="A0A8X6PUP8"/>
<comment type="caution">
    <text evidence="12">The sequence shown here is derived from an EMBL/GenBank/DDBJ whole genome shotgun (WGS) entry which is preliminary data.</text>
</comment>
<dbReference type="SMART" id="SM00490">
    <property type="entry name" value="HELICc"/>
    <property type="match status" value="1"/>
</dbReference>
<dbReference type="CDD" id="cd18787">
    <property type="entry name" value="SF2_C_DEAD"/>
    <property type="match status" value="1"/>
</dbReference>
<dbReference type="EC" id="3.6.4.13" evidence="7"/>
<feature type="domain" description="DEAD-box RNA helicase Q" evidence="11">
    <location>
        <begin position="56"/>
        <end position="84"/>
    </location>
</feature>
<keyword evidence="4 7" id="KW-0067">ATP-binding</keyword>
<keyword evidence="5 7" id="KW-0694">RNA-binding</keyword>
<dbReference type="InterPro" id="IPR000629">
    <property type="entry name" value="RNA-helicase_DEAD-box_CS"/>
</dbReference>
<feature type="domain" description="Helicase C-terminal" evidence="10">
    <location>
        <begin position="274"/>
        <end position="443"/>
    </location>
</feature>
<evidence type="ECO:0000259" key="9">
    <source>
        <dbReference type="PROSITE" id="PS51192"/>
    </source>
</evidence>
<protein>
    <recommendedName>
        <fullName evidence="7">ATP-dependent RNA helicase</fullName>
        <ecNumber evidence="7">3.6.4.13</ecNumber>
    </recommendedName>
</protein>
<evidence type="ECO:0000256" key="5">
    <source>
        <dbReference type="ARBA" id="ARBA00022884"/>
    </source>
</evidence>
<dbReference type="CDD" id="cd17941">
    <property type="entry name" value="DEADc_DDX10"/>
    <property type="match status" value="1"/>
</dbReference>
<name>A0A8X6PUP8_NEPPI</name>
<dbReference type="EMBL" id="BMAW01120756">
    <property type="protein sequence ID" value="GFT90626.1"/>
    <property type="molecule type" value="Genomic_DNA"/>
</dbReference>
<evidence type="ECO:0000259" key="11">
    <source>
        <dbReference type="PROSITE" id="PS51195"/>
    </source>
</evidence>
<evidence type="ECO:0000256" key="8">
    <source>
        <dbReference type="SAM" id="MobiDB-lite"/>
    </source>
</evidence>
<evidence type="ECO:0000259" key="10">
    <source>
        <dbReference type="PROSITE" id="PS51194"/>
    </source>
</evidence>
<keyword evidence="13" id="KW-1185">Reference proteome</keyword>
<keyword evidence="2 7" id="KW-0378">Hydrolase</keyword>
<evidence type="ECO:0000313" key="13">
    <source>
        <dbReference type="Proteomes" id="UP000887013"/>
    </source>
</evidence>
<evidence type="ECO:0000313" key="12">
    <source>
        <dbReference type="EMBL" id="GFT90626.1"/>
    </source>
</evidence>
<evidence type="ECO:0000256" key="1">
    <source>
        <dbReference type="ARBA" id="ARBA00022741"/>
    </source>
</evidence>
<sequence>MGPTKDFERRKIDKRFISNNKTIQLFKRKPRKIDSFQKEVAEITKKYEELDSLSPSNFDEYPLSEVTKKGLKRSGYFTPTEIQKEAIGFALKGHDILGAAKTGSGKTLAFILPVLEKLFLAGWSAVDGLGALVITPTRELAYQIFEVLRKVGVFHSFSAALVIGGKDLEQERKSLDRCNILICTPGRLLQHMDENPNFDTINLKILVLDEADRILDLGFQKTVNAIVENLPPERQTLLFSATQTKSVKDLARLSLKNPVYVSVHEHAKHVTPEGLQQSYIVCEAHDKMNMMWSFINNHKKQKTLVFMASCKQVKYTFESFCRLRPSVSIMALYGSLHQLRRMEIYDTFCKKNHAVMFATDVASRGLDFPNVDWVVQLDCPEDVNTYIHRAGRTARYEKGGEALLVLLPTEEKSMVEQLQSRKIPIEQIRINPSKLRSIENKLKLLLARDNNLKDTCERAYKAYLKNMFLMKDKTVFDVTAVDAHKYANSLGLLTAPRVRFLEKHLKNSNQNCNLSVELSKSSLSCDHSSVKKRDTLLDNSIVNDGSDFELCEPVESTFLYHDTSNDACSKEGIMSKEDESKKSQKILTKASAAKKFLKSNIKINTVIRFDENGQPVQDVGGKMVPVVTPEVLKEKEDYSIEHAKLLKEKEDVIDMKLFKDKIKSKHREKKLALKKKRSDRDSGGASAVLGDAEDYQDNASDKGDDSGSDIDPNNMIATDSDSEANEFSDNNSEESDDEQQGSEQELEKSDEEQHESEQESEKSDEEQQESERESEKSNDEQQGEPEESESEHEVRNKGKRKLDVIERQTKKFKIDDFESNKVSKLGRSIEDDEQLALHFLCNS</sequence>
<evidence type="ECO:0000256" key="7">
    <source>
        <dbReference type="RuleBase" id="RU365068"/>
    </source>
</evidence>
<dbReference type="SUPFAM" id="SSF52540">
    <property type="entry name" value="P-loop containing nucleoside triphosphate hydrolases"/>
    <property type="match status" value="1"/>
</dbReference>
<dbReference type="InterPro" id="IPR014014">
    <property type="entry name" value="RNA_helicase_DEAD_Q_motif"/>
</dbReference>
<dbReference type="Proteomes" id="UP000887013">
    <property type="component" value="Unassembled WGS sequence"/>
</dbReference>
<comment type="similarity">
    <text evidence="7">Belongs to the DEAD box helicase family.</text>
</comment>
<evidence type="ECO:0000256" key="3">
    <source>
        <dbReference type="ARBA" id="ARBA00022806"/>
    </source>
</evidence>
<dbReference type="InterPro" id="IPR001650">
    <property type="entry name" value="Helicase_C-like"/>
</dbReference>
<accession>A0A8X6PUP8</accession>
<dbReference type="GO" id="GO:0016787">
    <property type="term" value="F:hydrolase activity"/>
    <property type="evidence" value="ECO:0007669"/>
    <property type="project" value="UniProtKB-KW"/>
</dbReference>
<reference evidence="12" key="1">
    <citation type="submission" date="2020-08" db="EMBL/GenBank/DDBJ databases">
        <title>Multicomponent nature underlies the extraordinary mechanical properties of spider dragline silk.</title>
        <authorList>
            <person name="Kono N."/>
            <person name="Nakamura H."/>
            <person name="Mori M."/>
            <person name="Yoshida Y."/>
            <person name="Ohtoshi R."/>
            <person name="Malay A.D."/>
            <person name="Moran D.A.P."/>
            <person name="Tomita M."/>
            <person name="Numata K."/>
            <person name="Arakawa K."/>
        </authorList>
    </citation>
    <scope>NUCLEOTIDE SEQUENCE</scope>
</reference>
<dbReference type="InterPro" id="IPR025313">
    <property type="entry name" value="SPB4-like_CTE"/>
</dbReference>
<gene>
    <name evidence="12" type="primary">Ddx10</name>
    <name evidence="12" type="ORF">NPIL_143291</name>
</gene>
<keyword evidence="3 7" id="KW-0347">Helicase</keyword>
<dbReference type="GO" id="GO:0005524">
    <property type="term" value="F:ATP binding"/>
    <property type="evidence" value="ECO:0007669"/>
    <property type="project" value="UniProtKB-UniRule"/>
</dbReference>
<dbReference type="InterPro" id="IPR011545">
    <property type="entry name" value="DEAD/DEAH_box_helicase_dom"/>
</dbReference>
<dbReference type="PROSITE" id="PS51192">
    <property type="entry name" value="HELICASE_ATP_BIND_1"/>
    <property type="match status" value="1"/>
</dbReference>
<proteinExistence type="inferred from homology"/>
<dbReference type="GO" id="GO:0003724">
    <property type="term" value="F:RNA helicase activity"/>
    <property type="evidence" value="ECO:0007669"/>
    <property type="project" value="UniProtKB-EC"/>
</dbReference>
<dbReference type="PROSITE" id="PS00039">
    <property type="entry name" value="DEAD_ATP_HELICASE"/>
    <property type="match status" value="1"/>
</dbReference>
<comment type="domain">
    <text evidence="7">The Q motif is unique to and characteristic of the DEAD box family of RNA helicases and controls ATP binding and hydrolysis.</text>
</comment>
<comment type="function">
    <text evidence="7">RNA helicase.</text>
</comment>
<dbReference type="Pfam" id="PF13959">
    <property type="entry name" value="CTE_SPB4"/>
    <property type="match status" value="1"/>
</dbReference>
<dbReference type="PROSITE" id="PS51194">
    <property type="entry name" value="HELICASE_CTER"/>
    <property type="match status" value="1"/>
</dbReference>
<dbReference type="OrthoDB" id="10259640at2759"/>
<dbReference type="PANTHER" id="PTHR24031">
    <property type="entry name" value="RNA HELICASE"/>
    <property type="match status" value="1"/>
</dbReference>
<dbReference type="SMART" id="SM00487">
    <property type="entry name" value="DEXDc"/>
    <property type="match status" value="1"/>
</dbReference>
<feature type="compositionally biased region" description="Acidic residues" evidence="8">
    <location>
        <begin position="720"/>
        <end position="740"/>
    </location>
</feature>
<feature type="compositionally biased region" description="Basic and acidic residues" evidence="8">
    <location>
        <begin position="769"/>
        <end position="779"/>
    </location>
</feature>
<evidence type="ECO:0000256" key="2">
    <source>
        <dbReference type="ARBA" id="ARBA00022801"/>
    </source>
</evidence>
<dbReference type="Pfam" id="PF00270">
    <property type="entry name" value="DEAD"/>
    <property type="match status" value="1"/>
</dbReference>
<dbReference type="GO" id="GO:0003723">
    <property type="term" value="F:RNA binding"/>
    <property type="evidence" value="ECO:0007669"/>
    <property type="project" value="UniProtKB-UniRule"/>
</dbReference>
<organism evidence="12 13">
    <name type="scientific">Nephila pilipes</name>
    <name type="common">Giant wood spider</name>
    <name type="synonym">Nephila maculata</name>
    <dbReference type="NCBI Taxonomy" id="299642"/>
    <lineage>
        <taxon>Eukaryota</taxon>
        <taxon>Metazoa</taxon>
        <taxon>Ecdysozoa</taxon>
        <taxon>Arthropoda</taxon>
        <taxon>Chelicerata</taxon>
        <taxon>Arachnida</taxon>
        <taxon>Araneae</taxon>
        <taxon>Araneomorphae</taxon>
        <taxon>Entelegynae</taxon>
        <taxon>Araneoidea</taxon>
        <taxon>Nephilidae</taxon>
        <taxon>Nephila</taxon>
    </lineage>
</organism>
<feature type="region of interest" description="Disordered" evidence="8">
    <location>
        <begin position="669"/>
        <end position="803"/>
    </location>
</feature>
<feature type="compositionally biased region" description="Basic and acidic residues" evidence="8">
    <location>
        <begin position="791"/>
        <end position="803"/>
    </location>
</feature>
<comment type="catalytic activity">
    <reaction evidence="7">
        <text>ATP + H2O = ADP + phosphate + H(+)</text>
        <dbReference type="Rhea" id="RHEA:13065"/>
        <dbReference type="ChEBI" id="CHEBI:15377"/>
        <dbReference type="ChEBI" id="CHEBI:15378"/>
        <dbReference type="ChEBI" id="CHEBI:30616"/>
        <dbReference type="ChEBI" id="CHEBI:43474"/>
        <dbReference type="ChEBI" id="CHEBI:456216"/>
        <dbReference type="EC" id="3.6.4.13"/>
    </reaction>
</comment>
<dbReference type="Gene3D" id="3.40.50.300">
    <property type="entry name" value="P-loop containing nucleotide triphosphate hydrolases"/>
    <property type="match status" value="2"/>
</dbReference>
<keyword evidence="1 7" id="KW-0547">Nucleotide-binding</keyword>
<dbReference type="InterPro" id="IPR014001">
    <property type="entry name" value="Helicase_ATP-bd"/>
</dbReference>
<dbReference type="Pfam" id="PF00271">
    <property type="entry name" value="Helicase_C"/>
    <property type="match status" value="1"/>
</dbReference>
<evidence type="ECO:0000256" key="6">
    <source>
        <dbReference type="PROSITE-ProRule" id="PRU00552"/>
    </source>
</evidence>
<feature type="domain" description="Helicase ATP-binding" evidence="9">
    <location>
        <begin position="87"/>
        <end position="261"/>
    </location>
</feature>
<feature type="compositionally biased region" description="Acidic residues" evidence="8">
    <location>
        <begin position="781"/>
        <end position="790"/>
    </location>
</feature>
<evidence type="ECO:0000256" key="4">
    <source>
        <dbReference type="ARBA" id="ARBA00022840"/>
    </source>
</evidence>